<dbReference type="Proteomes" id="UP000009135">
    <property type="component" value="Chromosome"/>
</dbReference>
<dbReference type="HOGENOM" id="CLU_087258_1_0_14"/>
<keyword evidence="2" id="KW-1185">Reference proteome</keyword>
<dbReference type="OrthoDB" id="9827505at2"/>
<dbReference type="EMBL" id="CP003199">
    <property type="protein sequence ID" value="AEW45229.1"/>
    <property type="molecule type" value="Genomic_DNA"/>
</dbReference>
<sequence>MISKAGIAVVGALGAGTSVYVGYEYVFKSKEVEKKVTIGEKLESFLLNTEISDKWDSRVSKLSGADGNSLVKELQSLKVNVNKDQLKNWCSQAATKSYSEVSFLYLDNVRNYCTFYVEDKLPEGYIKNNESWNEANNRLKGIDDSSLSEQMKSIKGELTKQSNANNDVLKNWCSGEYTKPFLGEDNQDFKDAKAYCSKVIASGTSPSPQG</sequence>
<dbReference type="AlphaFoldDB" id="H6N6F7"/>
<evidence type="ECO:0000313" key="1">
    <source>
        <dbReference type="EMBL" id="AEW45229.1"/>
    </source>
</evidence>
<evidence type="ECO:0000313" key="2">
    <source>
        <dbReference type="Proteomes" id="UP000009135"/>
    </source>
</evidence>
<proteinExistence type="predicted"/>
<gene>
    <name evidence="1" type="ordered locus">MHC_01815</name>
</gene>
<protein>
    <submittedName>
        <fullName evidence="1">Uncharacterized protein</fullName>
    </submittedName>
</protein>
<dbReference type="KEGG" id="mhe:MHC_01815"/>
<dbReference type="STRING" id="1111676.MHC_01815"/>
<name>H6N6F7_MYCHN</name>
<organism evidence="1 2">
    <name type="scientific">Mycoplasma haemocanis (strain Illinois)</name>
    <dbReference type="NCBI Taxonomy" id="1111676"/>
    <lineage>
        <taxon>Bacteria</taxon>
        <taxon>Bacillati</taxon>
        <taxon>Mycoplasmatota</taxon>
        <taxon>Mollicutes</taxon>
        <taxon>Mycoplasmataceae</taxon>
        <taxon>Mycoplasma</taxon>
    </lineage>
</organism>
<accession>H6N6F7</accession>
<reference evidence="1 2" key="1">
    <citation type="journal article" date="2012" name="J. Bacteriol.">
        <title>Complete genome sequence of Mycoplasma haemocanis strain Illinois.</title>
        <authorList>
            <person name="do Nascimento N.C."/>
            <person name="Guimaraes A.M."/>
            <person name="Santos A.P."/>
            <person name="Sanmiguel P.J."/>
            <person name="Messick J.B."/>
        </authorList>
    </citation>
    <scope>NUCLEOTIDE SEQUENCE [LARGE SCALE GENOMIC DNA]</scope>
    <source>
        <strain evidence="1 2">Illinois</strain>
    </source>
</reference>